<gene>
    <name evidence="2" type="ORF">BLNAU_15813</name>
</gene>
<dbReference type="Proteomes" id="UP001281761">
    <property type="component" value="Unassembled WGS sequence"/>
</dbReference>
<dbReference type="EMBL" id="JARBJD010000160">
    <property type="protein sequence ID" value="KAK2949210.1"/>
    <property type="molecule type" value="Genomic_DNA"/>
</dbReference>
<organism evidence="2 3">
    <name type="scientific">Blattamonas nauphoetae</name>
    <dbReference type="NCBI Taxonomy" id="2049346"/>
    <lineage>
        <taxon>Eukaryota</taxon>
        <taxon>Metamonada</taxon>
        <taxon>Preaxostyla</taxon>
        <taxon>Oxymonadida</taxon>
        <taxon>Blattamonas</taxon>
    </lineage>
</organism>
<accession>A0ABQ9XGB9</accession>
<proteinExistence type="predicted"/>
<protein>
    <submittedName>
        <fullName evidence="2">Uncharacterized protein</fullName>
    </submittedName>
</protein>
<reference evidence="2 3" key="1">
    <citation type="journal article" date="2022" name="bioRxiv">
        <title>Genomics of Preaxostyla Flagellates Illuminates Evolutionary Transitions and the Path Towards Mitochondrial Loss.</title>
        <authorList>
            <person name="Novak L.V.F."/>
            <person name="Treitli S.C."/>
            <person name="Pyrih J."/>
            <person name="Halakuc P."/>
            <person name="Pipaliya S.V."/>
            <person name="Vacek V."/>
            <person name="Brzon O."/>
            <person name="Soukal P."/>
            <person name="Eme L."/>
            <person name="Dacks J.B."/>
            <person name="Karnkowska A."/>
            <person name="Elias M."/>
            <person name="Hampl V."/>
        </authorList>
    </citation>
    <scope>NUCLEOTIDE SEQUENCE [LARGE SCALE GENOMIC DNA]</scope>
    <source>
        <strain evidence="2">NAU3</strain>
        <tissue evidence="2">Gut</tissue>
    </source>
</reference>
<name>A0ABQ9XGB9_9EUKA</name>
<evidence type="ECO:0000313" key="3">
    <source>
        <dbReference type="Proteomes" id="UP001281761"/>
    </source>
</evidence>
<sequence length="143" mass="15718">MAINLAISTDPNDSHNYSSFVNWDESIEGPVPIDSPSFKSLVSMIHNKSPLNPELRSQAMTLLSRISQLDSPSNSDGSRVNHSPTPHTHLTDFVVSLATIISSPSEQSVITALELITTWIHSLQWSNTMDLVNANIISEMESM</sequence>
<comment type="caution">
    <text evidence="2">The sequence shown here is derived from an EMBL/GenBank/DDBJ whole genome shotgun (WGS) entry which is preliminary data.</text>
</comment>
<evidence type="ECO:0000256" key="1">
    <source>
        <dbReference type="SAM" id="MobiDB-lite"/>
    </source>
</evidence>
<keyword evidence="3" id="KW-1185">Reference proteome</keyword>
<evidence type="ECO:0000313" key="2">
    <source>
        <dbReference type="EMBL" id="KAK2949210.1"/>
    </source>
</evidence>
<feature type="region of interest" description="Disordered" evidence="1">
    <location>
        <begin position="68"/>
        <end position="87"/>
    </location>
</feature>